<dbReference type="Pfam" id="PF21993">
    <property type="entry name" value="TetR_C_13_2"/>
    <property type="match status" value="1"/>
</dbReference>
<feature type="domain" description="HTH tetR-type" evidence="5">
    <location>
        <begin position="1"/>
        <end position="54"/>
    </location>
</feature>
<feature type="DNA-binding region" description="H-T-H motif" evidence="4">
    <location>
        <begin position="17"/>
        <end position="36"/>
    </location>
</feature>
<protein>
    <submittedName>
        <fullName evidence="6">Helix-turn-helix transcriptional regulator</fullName>
    </submittedName>
</protein>
<evidence type="ECO:0000256" key="4">
    <source>
        <dbReference type="PROSITE-ProRule" id="PRU00335"/>
    </source>
</evidence>
<comment type="caution">
    <text evidence="6">The sequence shown here is derived from an EMBL/GenBank/DDBJ whole genome shotgun (WGS) entry which is preliminary data.</text>
</comment>
<gene>
    <name evidence="6" type="ORF">IPJ27_06895</name>
</gene>
<dbReference type="GO" id="GO:0003677">
    <property type="term" value="F:DNA binding"/>
    <property type="evidence" value="ECO:0007669"/>
    <property type="project" value="UniProtKB-UniRule"/>
</dbReference>
<dbReference type="Gene3D" id="1.10.357.10">
    <property type="entry name" value="Tetracycline Repressor, domain 2"/>
    <property type="match status" value="1"/>
</dbReference>
<dbReference type="Pfam" id="PF00440">
    <property type="entry name" value="TetR_N"/>
    <property type="match status" value="1"/>
</dbReference>
<sequence length="182" mass="20050">MNRALVLFWRQGYQATSLADLLAALGIGRSSFYAAFTDKQSLFIECLDLFAARTVQLLQRARAEMPPVDALQSFFERNFIGARGAGAVRGHWGCMLVNTVLEMSGVDDELAARASDHLAEMQCIFQACLQDAGATPARAEELAAMLMLFNEGIRVSSRRRLPDAQHLQPLATTFRLIRSAIA</sequence>
<evidence type="ECO:0000256" key="2">
    <source>
        <dbReference type="ARBA" id="ARBA00023125"/>
    </source>
</evidence>
<keyword evidence="1" id="KW-0805">Transcription regulation</keyword>
<proteinExistence type="predicted"/>
<reference evidence="6 7" key="1">
    <citation type="submission" date="2020-10" db="EMBL/GenBank/DDBJ databases">
        <title>Connecting structure to function with the recovery of over 1000 high-quality activated sludge metagenome-assembled genomes encoding full-length rRNA genes using long-read sequencing.</title>
        <authorList>
            <person name="Singleton C.M."/>
            <person name="Petriglieri F."/>
            <person name="Kristensen J.M."/>
            <person name="Kirkegaard R.H."/>
            <person name="Michaelsen T.Y."/>
            <person name="Andersen M.H."/>
            <person name="Karst S.M."/>
            <person name="Dueholm M.S."/>
            <person name="Nielsen P.H."/>
            <person name="Albertsen M."/>
        </authorList>
    </citation>
    <scope>NUCLEOTIDE SEQUENCE [LARGE SCALE GENOMIC DNA]</scope>
    <source>
        <strain evidence="6">EsbW_18-Q3-R4-48_BATAC.285</strain>
    </source>
</reference>
<dbReference type="SUPFAM" id="SSF48498">
    <property type="entry name" value="Tetracyclin repressor-like, C-terminal domain"/>
    <property type="match status" value="1"/>
</dbReference>
<dbReference type="AlphaFoldDB" id="A0A935UF13"/>
<dbReference type="PANTHER" id="PTHR47506">
    <property type="entry name" value="TRANSCRIPTIONAL REGULATORY PROTEIN"/>
    <property type="match status" value="1"/>
</dbReference>
<dbReference type="InterPro" id="IPR001647">
    <property type="entry name" value="HTH_TetR"/>
</dbReference>
<evidence type="ECO:0000313" key="6">
    <source>
        <dbReference type="EMBL" id="MBK7674511.1"/>
    </source>
</evidence>
<evidence type="ECO:0000259" key="5">
    <source>
        <dbReference type="PROSITE" id="PS50977"/>
    </source>
</evidence>
<dbReference type="InterPro" id="IPR036271">
    <property type="entry name" value="Tet_transcr_reg_TetR-rel_C_sf"/>
</dbReference>
<keyword evidence="3" id="KW-0804">Transcription</keyword>
<dbReference type="PROSITE" id="PS50977">
    <property type="entry name" value="HTH_TETR_2"/>
    <property type="match status" value="1"/>
</dbReference>
<evidence type="ECO:0000313" key="7">
    <source>
        <dbReference type="Proteomes" id="UP000697998"/>
    </source>
</evidence>
<evidence type="ECO:0000256" key="1">
    <source>
        <dbReference type="ARBA" id="ARBA00023015"/>
    </source>
</evidence>
<organism evidence="6 7">
    <name type="scientific">Candidatus Accumulibacter proximus</name>
    <dbReference type="NCBI Taxonomy" id="2954385"/>
    <lineage>
        <taxon>Bacteria</taxon>
        <taxon>Pseudomonadati</taxon>
        <taxon>Pseudomonadota</taxon>
        <taxon>Betaproteobacteria</taxon>
        <taxon>Candidatus Accumulibacter</taxon>
    </lineage>
</organism>
<dbReference type="InterPro" id="IPR009057">
    <property type="entry name" value="Homeodomain-like_sf"/>
</dbReference>
<dbReference type="InterPro" id="IPR054156">
    <property type="entry name" value="YxaF_TetR_C"/>
</dbReference>
<dbReference type="Proteomes" id="UP000697998">
    <property type="component" value="Unassembled WGS sequence"/>
</dbReference>
<dbReference type="SUPFAM" id="SSF46689">
    <property type="entry name" value="Homeodomain-like"/>
    <property type="match status" value="1"/>
</dbReference>
<dbReference type="EMBL" id="JADJMH010000005">
    <property type="protein sequence ID" value="MBK7674511.1"/>
    <property type="molecule type" value="Genomic_DNA"/>
</dbReference>
<dbReference type="Gene3D" id="1.10.10.60">
    <property type="entry name" value="Homeodomain-like"/>
    <property type="match status" value="1"/>
</dbReference>
<evidence type="ECO:0000256" key="3">
    <source>
        <dbReference type="ARBA" id="ARBA00023163"/>
    </source>
</evidence>
<name>A0A935UF13_9PROT</name>
<accession>A0A935UF13</accession>
<keyword evidence="2 4" id="KW-0238">DNA-binding</keyword>
<dbReference type="PANTHER" id="PTHR47506:SF1">
    <property type="entry name" value="HTH-TYPE TRANSCRIPTIONAL REGULATOR YJDC"/>
    <property type="match status" value="1"/>
</dbReference>